<feature type="binding site" evidence="12">
    <location>
        <position position="289"/>
    </location>
    <ligand>
        <name>substrate</name>
    </ligand>
</feature>
<feature type="binding site" evidence="12">
    <location>
        <position position="555"/>
    </location>
    <ligand>
        <name>substrate</name>
    </ligand>
</feature>
<accession>A0A1X0AF65</accession>
<dbReference type="InterPro" id="IPR020826">
    <property type="entry name" value="Transketolase_BS"/>
</dbReference>
<feature type="binding site" evidence="13">
    <location>
        <position position="178"/>
    </location>
    <ligand>
        <name>thiamine diphosphate</name>
        <dbReference type="ChEBI" id="CHEBI:58937"/>
    </ligand>
</feature>
<dbReference type="GO" id="GO:0000287">
    <property type="term" value="F:magnesium ion binding"/>
    <property type="evidence" value="ECO:0007669"/>
    <property type="project" value="UniProtKB-ARBA"/>
</dbReference>
<feature type="binding site" evidence="12">
    <location>
        <position position="508"/>
    </location>
    <ligand>
        <name>substrate</name>
    </ligand>
</feature>
<dbReference type="OrthoDB" id="8732661at2"/>
<evidence type="ECO:0000256" key="9">
    <source>
        <dbReference type="ARBA" id="ARBA00049473"/>
    </source>
</evidence>
<comment type="cofactor">
    <cofactor evidence="14">
        <name>Mg(2+)</name>
        <dbReference type="ChEBI" id="CHEBI:18420"/>
    </cofactor>
    <text evidence="14">Binds 1 Mg(2+) ion per subunit. Can also utilize other divalent metal cations, such as Ca(2+), Mn(2+) and Co(2+).</text>
</comment>
<dbReference type="InterPro" id="IPR029061">
    <property type="entry name" value="THDP-binding"/>
</dbReference>
<feature type="active site" description="Proton donor" evidence="11">
    <location>
        <position position="446"/>
    </location>
</feature>
<feature type="binding site" evidence="12">
    <location>
        <position position="45"/>
    </location>
    <ligand>
        <name>substrate</name>
    </ligand>
</feature>
<dbReference type="CDD" id="cd02012">
    <property type="entry name" value="TPP_TK"/>
    <property type="match status" value="1"/>
</dbReference>
<feature type="site" description="Important for catalytic activity" evidence="15">
    <location>
        <position position="45"/>
    </location>
</feature>
<feature type="binding site" evidence="14">
    <location>
        <position position="207"/>
    </location>
    <ligand>
        <name>Mg(2+)</name>
        <dbReference type="ChEBI" id="CHEBI:18420"/>
    </ligand>
</feature>
<feature type="binding site" evidence="12">
    <location>
        <position position="383"/>
    </location>
    <ligand>
        <name>substrate</name>
    </ligand>
</feature>
<dbReference type="FunFam" id="3.40.50.970:FF:000004">
    <property type="entry name" value="Transketolase"/>
    <property type="match status" value="1"/>
</dbReference>
<comment type="subunit">
    <text evidence="2">Homodimer.</text>
</comment>
<feature type="binding site" evidence="13">
    <location>
        <position position="289"/>
    </location>
    <ligand>
        <name>thiamine diphosphate</name>
        <dbReference type="ChEBI" id="CHEBI:58937"/>
    </ligand>
</feature>
<dbReference type="InterPro" id="IPR033247">
    <property type="entry name" value="Transketolase_fam"/>
</dbReference>
<evidence type="ECO:0000256" key="5">
    <source>
        <dbReference type="ARBA" id="ARBA00022679"/>
    </source>
</evidence>
<evidence type="ECO:0000256" key="1">
    <source>
        <dbReference type="ARBA" id="ARBA00007131"/>
    </source>
</evidence>
<evidence type="ECO:0000256" key="11">
    <source>
        <dbReference type="PIRSR" id="PIRSR605478-1"/>
    </source>
</evidence>
<dbReference type="InterPro" id="IPR009014">
    <property type="entry name" value="Transketo_C/PFOR_II"/>
</dbReference>
<dbReference type="Pfam" id="PF22613">
    <property type="entry name" value="Transketolase_C_1"/>
    <property type="match status" value="1"/>
</dbReference>
<dbReference type="InterPro" id="IPR005474">
    <property type="entry name" value="Transketolase_N"/>
</dbReference>
<evidence type="ECO:0000256" key="2">
    <source>
        <dbReference type="ARBA" id="ARBA00011738"/>
    </source>
</evidence>
<organism evidence="17 18">
    <name type="scientific">Mycobacterium aquaticum</name>
    <dbReference type="NCBI Taxonomy" id="1927124"/>
    <lineage>
        <taxon>Bacteria</taxon>
        <taxon>Bacillati</taxon>
        <taxon>Actinomycetota</taxon>
        <taxon>Actinomycetes</taxon>
        <taxon>Mycobacteriales</taxon>
        <taxon>Mycobacteriaceae</taxon>
        <taxon>Mycobacterium</taxon>
    </lineage>
</organism>
<feature type="binding site" evidence="12">
    <location>
        <position position="496"/>
    </location>
    <ligand>
        <name>substrate</name>
    </ligand>
</feature>
<feature type="binding site" evidence="13">
    <location>
        <position position="472"/>
    </location>
    <ligand>
        <name>thiamine diphosphate</name>
        <dbReference type="ChEBI" id="CHEBI:58937"/>
    </ligand>
</feature>
<evidence type="ECO:0000256" key="3">
    <source>
        <dbReference type="ARBA" id="ARBA00013152"/>
    </source>
</evidence>
<evidence type="ECO:0000256" key="13">
    <source>
        <dbReference type="PIRSR" id="PIRSR605478-3"/>
    </source>
</evidence>
<dbReference type="EMBL" id="MVHF01000039">
    <property type="protein sequence ID" value="ORA28700.1"/>
    <property type="molecule type" value="Genomic_DNA"/>
</dbReference>
<dbReference type="GO" id="GO:0006098">
    <property type="term" value="P:pentose-phosphate shunt"/>
    <property type="evidence" value="ECO:0007669"/>
    <property type="project" value="TreeGrafter"/>
</dbReference>
<sequence>MTQTADAIGTVSDSTSLNWTAEDQRAVDTVRVLAADAVEKVGNGHPGTAMSLAPAAYLLFQKLMRHDPSDAEWLGRDRFILSPGHSSLTLYIQLFLAGYGLELEDLQAFRTWGSLTPGHPEYKHTKGVEITTGPLGQGLASSVGFAYSQRRLRGLLDPDAAPGTSPFDHTIWVIASDGDLQEGVTSEASSLAGHQELGNLVVVYDENHISIEDDTDISFTEDVLKRYESYGWHVQRVDWTRTGEYKEDVEELHAALLAAKAETSKPSIISLRTIIGYPAPKKQNTGKIHGSALGAEEVAAVKEVLGFDPAKSFEVEPAILAHAREAVDRGAAARREWEESFQAWQAANPEGAALLQRIEARQLPDGVDAVLPTFEAGKDVSTRAASGKVLNALGPVLPELWGGSADLAESNNTTIEGSPSFIPESRSTNAWKGNPYGRVLHFGIREHAAASIVNGISLHGPTRAFSGTFLIFSDYQRPAIRLSALMGVPSVYVWSHDSIGLGEDGPTHQPVEQLSTLRAIPGLDVVRPGDANEVGVAWKTILENHENPAGIVLTRQNIPTFARGEGAAEGDTFASAAGVAKGGYVLAEASKDGATVPAQVILIATGSEVHLAVQAREALQAEGIATRVVSMPCVEWFNKQDAAYRESVLPAAVTARVSVEAGLALGWKELVGDAGRSVSLEHFGASADYKRLFKEFGITTEAVVAAAKDSIAAAGK</sequence>
<evidence type="ECO:0000256" key="14">
    <source>
        <dbReference type="PIRSR" id="PIRSR605478-4"/>
    </source>
</evidence>
<dbReference type="GO" id="GO:0005829">
    <property type="term" value="C:cytosol"/>
    <property type="evidence" value="ECO:0007669"/>
    <property type="project" value="TreeGrafter"/>
</dbReference>
<dbReference type="SMART" id="SM00861">
    <property type="entry name" value="Transket_pyr"/>
    <property type="match status" value="1"/>
</dbReference>
<feature type="binding site" evidence="12">
    <location>
        <position position="410"/>
    </location>
    <ligand>
        <name>substrate</name>
    </ligand>
</feature>
<feature type="binding site" evidence="12">
    <location>
        <position position="504"/>
    </location>
    <ligand>
        <name>substrate</name>
    </ligand>
</feature>
<name>A0A1X0AF65_9MYCO</name>
<feature type="binding site" evidence="13">
    <location>
        <begin position="133"/>
        <end position="135"/>
    </location>
    <ligand>
        <name>thiamine diphosphate</name>
        <dbReference type="ChEBI" id="CHEBI:58937"/>
    </ligand>
</feature>
<dbReference type="FunFam" id="3.40.50.970:FF:000003">
    <property type="entry name" value="Transketolase"/>
    <property type="match status" value="1"/>
</dbReference>
<dbReference type="RefSeq" id="WP_083168291.1">
    <property type="nucleotide sequence ID" value="NZ_MVHF01000039.1"/>
</dbReference>
<dbReference type="GO" id="GO:0004802">
    <property type="term" value="F:transketolase activity"/>
    <property type="evidence" value="ECO:0007669"/>
    <property type="project" value="UniProtKB-UniRule"/>
</dbReference>
<evidence type="ECO:0000256" key="7">
    <source>
        <dbReference type="ARBA" id="ARBA00022842"/>
    </source>
</evidence>
<comment type="catalytic activity">
    <reaction evidence="9">
        <text>D-sedoheptulose 7-phosphate + D-glyceraldehyde 3-phosphate = aldehydo-D-ribose 5-phosphate + D-xylulose 5-phosphate</text>
        <dbReference type="Rhea" id="RHEA:10508"/>
        <dbReference type="ChEBI" id="CHEBI:57483"/>
        <dbReference type="ChEBI" id="CHEBI:57737"/>
        <dbReference type="ChEBI" id="CHEBI:58273"/>
        <dbReference type="ChEBI" id="CHEBI:59776"/>
        <dbReference type="EC" id="2.2.1.1"/>
    </reaction>
</comment>
<dbReference type="PROSITE" id="PS00802">
    <property type="entry name" value="TRANSKETOLASE_2"/>
    <property type="match status" value="1"/>
</dbReference>
<dbReference type="CDD" id="cd07033">
    <property type="entry name" value="TPP_PYR_DXS_TK_like"/>
    <property type="match status" value="1"/>
</dbReference>
<dbReference type="STRING" id="1927124.BST13_28580"/>
<feature type="domain" description="Transketolase-like pyrimidine-binding" evidence="16">
    <location>
        <begin position="380"/>
        <end position="560"/>
    </location>
</feature>
<feature type="binding site" evidence="13">
    <location>
        <position position="207"/>
    </location>
    <ligand>
        <name>thiamine diphosphate</name>
        <dbReference type="ChEBI" id="CHEBI:58937"/>
    </ligand>
</feature>
<feature type="binding site" evidence="14">
    <location>
        <position position="209"/>
    </location>
    <ligand>
        <name>Mg(2+)</name>
        <dbReference type="ChEBI" id="CHEBI:18420"/>
    </ligand>
</feature>
<dbReference type="PANTHER" id="PTHR43522">
    <property type="entry name" value="TRANSKETOLASE"/>
    <property type="match status" value="1"/>
</dbReference>
<feature type="binding site" evidence="14">
    <location>
        <position position="177"/>
    </location>
    <ligand>
        <name>Mg(2+)</name>
        <dbReference type="ChEBI" id="CHEBI:18420"/>
    </ligand>
</feature>
<dbReference type="InterPro" id="IPR005475">
    <property type="entry name" value="Transketolase-like_Pyr-bd"/>
</dbReference>
<reference evidence="17 18" key="1">
    <citation type="submission" date="2017-02" db="EMBL/GenBank/DDBJ databases">
        <title>The new phylogeny of genus Mycobacterium.</title>
        <authorList>
            <person name="Tortoli E."/>
            <person name="Trovato A."/>
            <person name="Cirillo D.M."/>
        </authorList>
    </citation>
    <scope>NUCLEOTIDE SEQUENCE [LARGE SCALE GENOMIC DNA]</scope>
    <source>
        <strain evidence="17 18">RW6</strain>
    </source>
</reference>
<evidence type="ECO:0000259" key="16">
    <source>
        <dbReference type="SMART" id="SM00861"/>
    </source>
</evidence>
<dbReference type="Pfam" id="PF00456">
    <property type="entry name" value="Transketolase_N"/>
    <property type="match status" value="1"/>
</dbReference>
<protein>
    <recommendedName>
        <fullName evidence="4 10">Transketolase</fullName>
        <ecNumber evidence="3 10">2.2.1.1</ecNumber>
    </recommendedName>
</protein>
<dbReference type="PANTHER" id="PTHR43522:SF2">
    <property type="entry name" value="TRANSKETOLASE 1-RELATED"/>
    <property type="match status" value="1"/>
</dbReference>
<evidence type="ECO:0000313" key="17">
    <source>
        <dbReference type="EMBL" id="ORA28700.1"/>
    </source>
</evidence>
<dbReference type="InterPro" id="IPR055152">
    <property type="entry name" value="Transketolase-like_C_2"/>
</dbReference>
<dbReference type="SUPFAM" id="SSF52922">
    <property type="entry name" value="TK C-terminal domain-like"/>
    <property type="match status" value="1"/>
</dbReference>
<dbReference type="NCBIfam" id="TIGR00232">
    <property type="entry name" value="tktlase_bact"/>
    <property type="match status" value="1"/>
</dbReference>
<proteinExistence type="inferred from homology"/>
<keyword evidence="6 14" id="KW-0479">Metal-binding</keyword>
<dbReference type="EC" id="2.2.1.1" evidence="3 10"/>
<evidence type="ECO:0000256" key="15">
    <source>
        <dbReference type="PIRSR" id="PIRSR605478-5"/>
    </source>
</evidence>
<dbReference type="InterPro" id="IPR005478">
    <property type="entry name" value="Transketolase_bac-like"/>
</dbReference>
<evidence type="ECO:0000256" key="12">
    <source>
        <dbReference type="PIRSR" id="PIRSR605478-2"/>
    </source>
</evidence>
<dbReference type="FunFam" id="3.40.50.920:FF:000003">
    <property type="entry name" value="Transketolase"/>
    <property type="match status" value="1"/>
</dbReference>
<evidence type="ECO:0000256" key="4">
    <source>
        <dbReference type="ARBA" id="ARBA00016662"/>
    </source>
</evidence>
<dbReference type="InterPro" id="IPR049557">
    <property type="entry name" value="Transketolase_CS"/>
</dbReference>
<dbReference type="AlphaFoldDB" id="A0A1X0AF65"/>
<keyword evidence="18" id="KW-1185">Reference proteome</keyword>
<dbReference type="Gene3D" id="3.40.50.970">
    <property type="match status" value="2"/>
</dbReference>
<comment type="cofactor">
    <cofactor evidence="13">
        <name>thiamine diphosphate</name>
        <dbReference type="ChEBI" id="CHEBI:58937"/>
    </cofactor>
    <text evidence="13">Binds 1 thiamine pyrophosphate per subunit. During the reaction, the substrate forms a covalent intermediate with the cofactor.</text>
</comment>
<evidence type="ECO:0000256" key="10">
    <source>
        <dbReference type="NCBIfam" id="TIGR00232"/>
    </source>
</evidence>
<keyword evidence="7 14" id="KW-0460">Magnesium</keyword>
<evidence type="ECO:0000256" key="8">
    <source>
        <dbReference type="ARBA" id="ARBA00023052"/>
    </source>
</evidence>
<gene>
    <name evidence="17" type="ORF">BST13_28580</name>
</gene>
<feature type="binding site" evidence="13">
    <location>
        <position position="85"/>
    </location>
    <ligand>
        <name>thiamine diphosphate</name>
        <dbReference type="ChEBI" id="CHEBI:58937"/>
    </ligand>
</feature>
<dbReference type="SUPFAM" id="SSF52518">
    <property type="entry name" value="Thiamin diphosphate-binding fold (THDP-binding)"/>
    <property type="match status" value="2"/>
</dbReference>
<feature type="site" description="Important for catalytic activity" evidence="15">
    <location>
        <position position="289"/>
    </location>
</feature>
<evidence type="ECO:0000256" key="6">
    <source>
        <dbReference type="ARBA" id="ARBA00022723"/>
    </source>
</evidence>
<comment type="caution">
    <text evidence="17">The sequence shown here is derived from an EMBL/GenBank/DDBJ whole genome shotgun (WGS) entry which is preliminary data.</text>
</comment>
<dbReference type="Gene3D" id="3.40.50.920">
    <property type="match status" value="1"/>
</dbReference>
<dbReference type="PROSITE" id="PS00801">
    <property type="entry name" value="TRANSKETOLASE_1"/>
    <property type="match status" value="1"/>
</dbReference>
<keyword evidence="8 13" id="KW-0786">Thiamine pyrophosphate</keyword>
<comment type="similarity">
    <text evidence="1">Belongs to the transketolase family.</text>
</comment>
<keyword evidence="5" id="KW-0808">Transferase</keyword>
<dbReference type="Proteomes" id="UP000192448">
    <property type="component" value="Unassembled WGS sequence"/>
</dbReference>
<evidence type="ECO:0000313" key="18">
    <source>
        <dbReference type="Proteomes" id="UP000192448"/>
    </source>
</evidence>
<dbReference type="Pfam" id="PF02779">
    <property type="entry name" value="Transket_pyr"/>
    <property type="match status" value="1"/>
</dbReference>